<protein>
    <submittedName>
        <fullName evidence="1">DUF937 domain-containing protein</fullName>
    </submittedName>
</protein>
<accession>A0A9X1ZZR0</accession>
<dbReference type="AlphaFoldDB" id="A0A9X1ZZR0"/>
<proteinExistence type="predicted"/>
<name>A0A9X1ZZR0_9FLAO</name>
<dbReference type="RefSeq" id="WP_249602122.1">
    <property type="nucleotide sequence ID" value="NZ_JAKHSK010000020.1"/>
</dbReference>
<gene>
    <name evidence="1" type="ORF">L1967_13980</name>
</gene>
<dbReference type="Pfam" id="PF06078">
    <property type="entry name" value="DUF937"/>
    <property type="match status" value="1"/>
</dbReference>
<sequence>MASILDILNTNLGKELINKASGKTGVPLNNVSSVLGMVLPLILGNFKNKIQEGYTESLNEMLEEAPNPSKFMRVFSDKETEDLLECGSNYGEMILGENFNSIINTISDSLNVDKAAVQEITTICIPVVIAILSIQKKKENIKNDEIEDLIDSALGSSSKYNNSFFDTIFNIKNNPNIIPEASAMVIGKKNKKDSILKGYTGGK</sequence>
<keyword evidence="2" id="KW-1185">Reference proteome</keyword>
<evidence type="ECO:0000313" key="2">
    <source>
        <dbReference type="Proteomes" id="UP001139521"/>
    </source>
</evidence>
<dbReference type="InterPro" id="IPR009282">
    <property type="entry name" value="DUF937"/>
</dbReference>
<evidence type="ECO:0000313" key="1">
    <source>
        <dbReference type="EMBL" id="MCL6219401.1"/>
    </source>
</evidence>
<organism evidence="1 2">
    <name type="scientific">Zunongwangia pacifica</name>
    <dbReference type="NCBI Taxonomy" id="2911062"/>
    <lineage>
        <taxon>Bacteria</taxon>
        <taxon>Pseudomonadati</taxon>
        <taxon>Bacteroidota</taxon>
        <taxon>Flavobacteriia</taxon>
        <taxon>Flavobacteriales</taxon>
        <taxon>Flavobacteriaceae</taxon>
        <taxon>Zunongwangia</taxon>
    </lineage>
</organism>
<reference evidence="1" key="1">
    <citation type="submission" date="2022-01" db="EMBL/GenBank/DDBJ databases">
        <title>Genome sequencing of Zunongwangia sp. M21534 genome.</title>
        <authorList>
            <person name="Chen Y."/>
            <person name="Dong C."/>
            <person name="Shao Z."/>
        </authorList>
    </citation>
    <scope>NUCLEOTIDE SEQUENCE</scope>
    <source>
        <strain evidence="1">MCCC M21534</strain>
    </source>
</reference>
<dbReference type="EMBL" id="JAKHSK010000020">
    <property type="protein sequence ID" value="MCL6219401.1"/>
    <property type="molecule type" value="Genomic_DNA"/>
</dbReference>
<comment type="caution">
    <text evidence="1">The sequence shown here is derived from an EMBL/GenBank/DDBJ whole genome shotgun (WGS) entry which is preliminary data.</text>
</comment>
<dbReference type="Proteomes" id="UP001139521">
    <property type="component" value="Unassembled WGS sequence"/>
</dbReference>